<gene>
    <name evidence="5" type="primary">PPE26_2</name>
    <name evidence="4" type="synonym">PPE26_3</name>
    <name evidence="4" type="ORF">MmonteBS_47790</name>
    <name evidence="5" type="ORF">NJB18185_34310</name>
</gene>
<name>A0AA37PQR7_9MYCO</name>
<accession>A0AA37PQR7</accession>
<dbReference type="GO" id="GO:0052572">
    <property type="term" value="P:response to host immune response"/>
    <property type="evidence" value="ECO:0007669"/>
    <property type="project" value="TreeGrafter"/>
</dbReference>
<sequence length="317" mass="32888">MNAMSIAAERAAVQAQAAAAAFEAAFAAVVPPPLIAANRGDLAKATATNVFRQNDGTIAALEAQYFEMWAHNVSTMYSYAANSSAASILEPFVAAPKVARPDGLAAQAAAVTSAAGNSDGSIQDRLEIVNSEITALLEGLAEHRNGMFEEIRPVSRRGPLWWLWQFLFGKDTFPKGLQEFLTQFGPYSSFIYNTFGMHNFGVAAARDFLQISKSFVPSAAIPAAAAISGAPAMLGRAMGAAASVGRLSVPPAWNVSSAVVYPGTAPLPVSTITAAESEGAGNLLGGMPIPGSSIGMTSSGPKYGFRPTVMARPPFAG</sequence>
<reference evidence="5" key="3">
    <citation type="journal article" date="2022" name="Microbiol. Resour. Announc.">
        <title>Draft Genome Sequences of Eight Mycobacterium montefiorense Strains Isolated from Salamanders in Captivity.</title>
        <authorList>
            <person name="Komine T."/>
            <person name="Ihara H."/>
            <person name="Fukano H."/>
            <person name="Hoshino Y."/>
            <person name="Kurata O."/>
            <person name="Wada S."/>
        </authorList>
    </citation>
    <scope>NUCLEOTIDE SEQUENCE</scope>
    <source>
        <strain evidence="5">NJB18185</strain>
    </source>
</reference>
<proteinExistence type="inferred from homology"/>
<feature type="domain" description="PPE" evidence="2">
    <location>
        <begin position="2"/>
        <end position="86"/>
    </location>
</feature>
<dbReference type="AlphaFoldDB" id="A0AA37PQR7"/>
<dbReference type="InterPro" id="IPR038332">
    <property type="entry name" value="PPE_sf"/>
</dbReference>
<dbReference type="Gene3D" id="1.20.1260.20">
    <property type="entry name" value="PPE superfamily"/>
    <property type="match status" value="1"/>
</dbReference>
<dbReference type="Proteomes" id="UP000245060">
    <property type="component" value="Unassembled WGS sequence"/>
</dbReference>
<dbReference type="PANTHER" id="PTHR46766">
    <property type="entry name" value="GLUTAMINE-RICH PROTEIN 2"/>
    <property type="match status" value="1"/>
</dbReference>
<feature type="domain" description="PPE family C-terminal" evidence="3">
    <location>
        <begin position="237"/>
        <end position="313"/>
    </location>
</feature>
<dbReference type="InterPro" id="IPR000030">
    <property type="entry name" value="PPE_dom"/>
</dbReference>
<evidence type="ECO:0000313" key="5">
    <source>
        <dbReference type="EMBL" id="GKU73660.1"/>
    </source>
</evidence>
<dbReference type="EMBL" id="BQYH01000027">
    <property type="protein sequence ID" value="GKU73660.1"/>
    <property type="molecule type" value="Genomic_DNA"/>
</dbReference>
<evidence type="ECO:0000313" key="6">
    <source>
        <dbReference type="Proteomes" id="UP000245060"/>
    </source>
</evidence>
<dbReference type="SUPFAM" id="SSF140459">
    <property type="entry name" value="PE/PPE dimer-like"/>
    <property type="match status" value="1"/>
</dbReference>
<protein>
    <submittedName>
        <fullName evidence="5">PPE family protein</fullName>
    </submittedName>
</protein>
<comment type="caution">
    <text evidence="5">The sequence shown here is derived from an EMBL/GenBank/DDBJ whole genome shotgun (WGS) entry which is preliminary data.</text>
</comment>
<dbReference type="InterPro" id="IPR022171">
    <property type="entry name" value="PPE_C"/>
</dbReference>
<evidence type="ECO:0000313" key="4">
    <source>
        <dbReference type="EMBL" id="GBG40407.1"/>
    </source>
</evidence>
<evidence type="ECO:0000313" key="7">
    <source>
        <dbReference type="Proteomes" id="UP001139505"/>
    </source>
</evidence>
<evidence type="ECO:0000256" key="1">
    <source>
        <dbReference type="ARBA" id="ARBA00010652"/>
    </source>
</evidence>
<reference evidence="5" key="4">
    <citation type="submission" date="2022-04" db="EMBL/GenBank/DDBJ databases">
        <authorList>
            <person name="Komine T."/>
            <person name="Fukano H."/>
            <person name="Wada S."/>
        </authorList>
    </citation>
    <scope>NUCLEOTIDE SEQUENCE</scope>
    <source>
        <strain evidence="5">NJB18185</strain>
    </source>
</reference>
<dbReference type="PANTHER" id="PTHR46766:SF1">
    <property type="entry name" value="GLUTAMINE-RICH PROTEIN 2"/>
    <property type="match status" value="1"/>
</dbReference>
<keyword evidence="6" id="KW-1185">Reference proteome</keyword>
<dbReference type="Pfam" id="PF12484">
    <property type="entry name" value="PPE-SVP"/>
    <property type="match status" value="1"/>
</dbReference>
<dbReference type="Pfam" id="PF00823">
    <property type="entry name" value="PPE"/>
    <property type="match status" value="1"/>
</dbReference>
<organism evidence="5 7">
    <name type="scientific">Mycobacterium montefiorense</name>
    <dbReference type="NCBI Taxonomy" id="154654"/>
    <lineage>
        <taxon>Bacteria</taxon>
        <taxon>Bacillati</taxon>
        <taxon>Actinomycetota</taxon>
        <taxon>Actinomycetes</taxon>
        <taxon>Mycobacteriales</taxon>
        <taxon>Mycobacteriaceae</taxon>
        <taxon>Mycobacterium</taxon>
        <taxon>Mycobacterium simiae complex</taxon>
    </lineage>
</organism>
<evidence type="ECO:0000259" key="3">
    <source>
        <dbReference type="Pfam" id="PF12484"/>
    </source>
</evidence>
<reference evidence="4" key="1">
    <citation type="journal article" date="2018" name="Genome Announc.">
        <title>Draft Genome Sequence of Mycobacterium montefiorense Isolated from Japanese Black Salamander (Hynobius nigrescens).</title>
        <authorList>
            <person name="Fukano H."/>
            <person name="Yoshida M."/>
            <person name="Shimizu A."/>
            <person name="Iwao H."/>
            <person name="Katayama Y."/>
            <person name="Omatsu T."/>
            <person name="Mizutani T."/>
            <person name="Kurata O."/>
            <person name="Wada S."/>
            <person name="Hoshino Y."/>
        </authorList>
    </citation>
    <scope>NUCLEOTIDE SEQUENCE</scope>
    <source>
        <strain evidence="4">BS</strain>
    </source>
</reference>
<dbReference type="Proteomes" id="UP001139505">
    <property type="component" value="Unassembled WGS sequence"/>
</dbReference>
<reference evidence="6" key="2">
    <citation type="submission" date="2018-04" db="EMBL/GenBank/DDBJ databases">
        <title>Draft genome sequence of Mycobacterium montefiorense isolated from Japanese black salamander.</title>
        <authorList>
            <person name="Fukano H."/>
            <person name="Yoshida M."/>
            <person name="Shimizu A."/>
            <person name="Iwao H."/>
            <person name="Kurata O."/>
            <person name="Katayama Y."/>
            <person name="Omatsu T."/>
            <person name="Mizutani T."/>
            <person name="Wada S."/>
            <person name="Hoshino Y."/>
        </authorList>
    </citation>
    <scope>NUCLEOTIDE SEQUENCE [LARGE SCALE GENOMIC DNA]</scope>
    <source>
        <strain evidence="6">BS</strain>
    </source>
</reference>
<evidence type="ECO:0000259" key="2">
    <source>
        <dbReference type="Pfam" id="PF00823"/>
    </source>
</evidence>
<dbReference type="EMBL" id="BFCH01000036">
    <property type="protein sequence ID" value="GBG40407.1"/>
    <property type="molecule type" value="Genomic_DNA"/>
</dbReference>
<comment type="similarity">
    <text evidence="1">Belongs to the mycobacterial PPE family.</text>
</comment>